<organism evidence="2 3">
    <name type="scientific">Leishmania tarentolae</name>
    <name type="common">Sauroleishmania tarentolae</name>
    <dbReference type="NCBI Taxonomy" id="5689"/>
    <lineage>
        <taxon>Eukaryota</taxon>
        <taxon>Discoba</taxon>
        <taxon>Euglenozoa</taxon>
        <taxon>Kinetoplastea</taxon>
        <taxon>Metakinetoplastina</taxon>
        <taxon>Trypanosomatida</taxon>
        <taxon>Trypanosomatidae</taxon>
        <taxon>Leishmaniinae</taxon>
        <taxon>Leishmania</taxon>
        <taxon>lizard Leishmania</taxon>
    </lineage>
</organism>
<gene>
    <name evidence="2" type="ORF">LtaPh_2512000</name>
</gene>
<feature type="region of interest" description="Disordered" evidence="1">
    <location>
        <begin position="79"/>
        <end position="122"/>
    </location>
</feature>
<feature type="compositionally biased region" description="Basic and acidic residues" evidence="1">
    <location>
        <begin position="405"/>
        <end position="414"/>
    </location>
</feature>
<feature type="compositionally biased region" description="Basic and acidic residues" evidence="1">
    <location>
        <begin position="497"/>
        <end position="511"/>
    </location>
</feature>
<keyword evidence="3" id="KW-1185">Reference proteome</keyword>
<accession>A0A640KHL5</accession>
<evidence type="ECO:0000313" key="2">
    <source>
        <dbReference type="EMBL" id="GET89210.1"/>
    </source>
</evidence>
<dbReference type="AlphaFoldDB" id="A0A640KHL5"/>
<evidence type="ECO:0008006" key="4">
    <source>
        <dbReference type="Google" id="ProtNLM"/>
    </source>
</evidence>
<proteinExistence type="predicted"/>
<feature type="region of interest" description="Disordered" evidence="1">
    <location>
        <begin position="211"/>
        <end position="263"/>
    </location>
</feature>
<feature type="region of interest" description="Disordered" evidence="1">
    <location>
        <begin position="389"/>
        <end position="429"/>
    </location>
</feature>
<reference evidence="2" key="1">
    <citation type="submission" date="2019-11" db="EMBL/GenBank/DDBJ databases">
        <title>Leishmania tarentolae CDS.</title>
        <authorList>
            <person name="Goto Y."/>
            <person name="Yamagishi J."/>
        </authorList>
    </citation>
    <scope>NUCLEOTIDE SEQUENCE [LARGE SCALE GENOMIC DNA]</scope>
    <source>
        <strain evidence="2">Parrot Tar II</strain>
    </source>
</reference>
<name>A0A640KHL5_LEITA</name>
<dbReference type="Proteomes" id="UP000419144">
    <property type="component" value="Unassembled WGS sequence"/>
</dbReference>
<feature type="compositionally biased region" description="Polar residues" evidence="1">
    <location>
        <begin position="517"/>
        <end position="532"/>
    </location>
</feature>
<dbReference type="OrthoDB" id="273589at2759"/>
<feature type="region of interest" description="Disordered" evidence="1">
    <location>
        <begin position="489"/>
        <end position="541"/>
    </location>
</feature>
<dbReference type="EMBL" id="BLBS01000034">
    <property type="protein sequence ID" value="GET89210.1"/>
    <property type="molecule type" value="Genomic_DNA"/>
</dbReference>
<sequence>MPKGPRTTEVSRRLVDAYVTSLRQHLPTYCIRQLDKLPRAQEHQLTRLRQSYPGTPTELLCLLQRVNGTCWEMLQAPPGSVPPSAAAPQPHSTSASASVETTTGKGGNVMPPTLTAPTAAAGSAEAGASPVSASEGVAAKRTAKATAAAAMASEAAAFIKSQIAKRVGTIARPRQRRPLPHFVALPILGSTYKSCPYYLKSVEQMLMVDQQFPPPPATLPDESEGWPPSPTAAATPSSLPPSPSTPKTSSSSATSSGRGGARDAAFVKTQCSGEGIAAGAARGSSPSAASSSTPSAHSIASVYAGYKIVYGAPPPSLTPSPSTGSASNAEASHGAPADDAKTSFTTSPTPTPPNEEPRVVHVDPRIDVHASFHQWLVFADSMQPHVRASTPIIPDDPAKMTAAAETRDAADSSRRSPARASAHTHTRPPKHFAASRLYIDFMPVELHGGVYGQVIEFVHGNPDSFSVIANDFGEYLKYIMTEEYGFTEELEDDDNDEGARVREENYDKPPLKETTPPIITSTGGRPLTSPTASLADVRKKV</sequence>
<evidence type="ECO:0000313" key="3">
    <source>
        <dbReference type="Proteomes" id="UP000419144"/>
    </source>
</evidence>
<evidence type="ECO:0000256" key="1">
    <source>
        <dbReference type="SAM" id="MobiDB-lite"/>
    </source>
</evidence>
<comment type="caution">
    <text evidence="2">The sequence shown here is derived from an EMBL/GenBank/DDBJ whole genome shotgun (WGS) entry which is preliminary data.</text>
</comment>
<protein>
    <recommendedName>
        <fullName evidence="4">Knr4/Smi1-like domain-containing protein</fullName>
    </recommendedName>
</protein>
<feature type="compositionally biased region" description="Low complexity" evidence="1">
    <location>
        <begin position="245"/>
        <end position="256"/>
    </location>
</feature>
<feature type="compositionally biased region" description="Low complexity" evidence="1">
    <location>
        <begin position="79"/>
        <end position="103"/>
    </location>
</feature>
<feature type="region of interest" description="Disordered" evidence="1">
    <location>
        <begin position="317"/>
        <end position="359"/>
    </location>
</feature>
<dbReference type="VEuPathDB" id="TriTrypDB:LtaPh_2512000"/>